<sequence>MKPTQSDNADLVQPGLIQLQPSLEEIMASLGSESNGAYTQVEPLGDSLPNVSPDSCVALANADSAEAPSSSNSRSLRDQELLHKVKEPNFDDNFEDPTGLGGGSP</sequence>
<evidence type="ECO:0000313" key="3">
    <source>
        <dbReference type="WBParaSite" id="nRc.2.0.1.t41283-RA"/>
    </source>
</evidence>
<accession>A0A915KUM9</accession>
<keyword evidence="2" id="KW-1185">Reference proteome</keyword>
<proteinExistence type="predicted"/>
<name>A0A915KUM9_ROMCU</name>
<feature type="region of interest" description="Disordered" evidence="1">
    <location>
        <begin position="62"/>
        <end position="105"/>
    </location>
</feature>
<protein>
    <submittedName>
        <fullName evidence="3">Uncharacterized protein</fullName>
    </submittedName>
</protein>
<feature type="compositionally biased region" description="Low complexity" evidence="1">
    <location>
        <begin position="62"/>
        <end position="74"/>
    </location>
</feature>
<dbReference type="Proteomes" id="UP000887565">
    <property type="component" value="Unplaced"/>
</dbReference>
<organism evidence="2 3">
    <name type="scientific">Romanomermis culicivorax</name>
    <name type="common">Nematode worm</name>
    <dbReference type="NCBI Taxonomy" id="13658"/>
    <lineage>
        <taxon>Eukaryota</taxon>
        <taxon>Metazoa</taxon>
        <taxon>Ecdysozoa</taxon>
        <taxon>Nematoda</taxon>
        <taxon>Enoplea</taxon>
        <taxon>Dorylaimia</taxon>
        <taxon>Mermithida</taxon>
        <taxon>Mermithoidea</taxon>
        <taxon>Mermithidae</taxon>
        <taxon>Romanomermis</taxon>
    </lineage>
</organism>
<feature type="compositionally biased region" description="Basic and acidic residues" evidence="1">
    <location>
        <begin position="75"/>
        <end position="89"/>
    </location>
</feature>
<dbReference type="AlphaFoldDB" id="A0A915KUM9"/>
<reference evidence="3" key="1">
    <citation type="submission" date="2022-11" db="UniProtKB">
        <authorList>
            <consortium name="WormBaseParasite"/>
        </authorList>
    </citation>
    <scope>IDENTIFICATION</scope>
</reference>
<evidence type="ECO:0000313" key="2">
    <source>
        <dbReference type="Proteomes" id="UP000887565"/>
    </source>
</evidence>
<dbReference type="WBParaSite" id="nRc.2.0.1.t41283-RA">
    <property type="protein sequence ID" value="nRc.2.0.1.t41283-RA"/>
    <property type="gene ID" value="nRc.2.0.1.g41283"/>
</dbReference>
<evidence type="ECO:0000256" key="1">
    <source>
        <dbReference type="SAM" id="MobiDB-lite"/>
    </source>
</evidence>